<dbReference type="Gene3D" id="4.10.240.10">
    <property type="entry name" value="Zn(2)-C6 fungal-type DNA-binding domain"/>
    <property type="match status" value="1"/>
</dbReference>
<keyword evidence="10" id="KW-1185">Reference proteome</keyword>
<evidence type="ECO:0000256" key="4">
    <source>
        <dbReference type="ARBA" id="ARBA00023125"/>
    </source>
</evidence>
<evidence type="ECO:0000256" key="6">
    <source>
        <dbReference type="ARBA" id="ARBA00023242"/>
    </source>
</evidence>
<dbReference type="InterPro" id="IPR036864">
    <property type="entry name" value="Zn2-C6_fun-type_DNA-bd_sf"/>
</dbReference>
<accession>A0A7S9KUE8</accession>
<evidence type="ECO:0000256" key="5">
    <source>
        <dbReference type="ARBA" id="ARBA00023163"/>
    </source>
</evidence>
<reference evidence="9 10" key="1">
    <citation type="journal article" date="2018" name="PLoS Genet.">
        <title>Repeat elements organise 3D genome structure and mediate transcription in the filamentous fungus Epichloe festucae.</title>
        <authorList>
            <person name="Winter D.J."/>
            <person name="Ganley A.R.D."/>
            <person name="Young C.A."/>
            <person name="Liachko I."/>
            <person name="Schardl C.L."/>
            <person name="Dupont P.Y."/>
            <person name="Berry D."/>
            <person name="Ram A."/>
            <person name="Scott B."/>
            <person name="Cox M.P."/>
        </authorList>
    </citation>
    <scope>NUCLEOTIDE SEQUENCE [LARGE SCALE GENOMIC DNA]</scope>
    <source>
        <strain evidence="9 10">Fl1</strain>
    </source>
</reference>
<keyword evidence="6" id="KW-0539">Nucleus</keyword>
<organism evidence="9 10">
    <name type="scientific">Epichloe festucae (strain Fl1)</name>
    <dbReference type="NCBI Taxonomy" id="877507"/>
    <lineage>
        <taxon>Eukaryota</taxon>
        <taxon>Fungi</taxon>
        <taxon>Dikarya</taxon>
        <taxon>Ascomycota</taxon>
        <taxon>Pezizomycotina</taxon>
        <taxon>Sordariomycetes</taxon>
        <taxon>Hypocreomycetidae</taxon>
        <taxon>Hypocreales</taxon>
        <taxon>Clavicipitaceae</taxon>
        <taxon>Epichloe</taxon>
    </lineage>
</organism>
<dbReference type="SMART" id="SM00066">
    <property type="entry name" value="GAL4"/>
    <property type="match status" value="1"/>
</dbReference>
<protein>
    <recommendedName>
        <fullName evidence="8">Zn(2)-C6 fungal-type domain-containing protein</fullName>
    </recommendedName>
</protein>
<dbReference type="GO" id="GO:0006351">
    <property type="term" value="P:DNA-templated transcription"/>
    <property type="evidence" value="ECO:0007669"/>
    <property type="project" value="InterPro"/>
</dbReference>
<dbReference type="PANTHER" id="PTHR31845:SF39">
    <property type="entry name" value="TRANSCRIPTION FACTOR PBCR-RELATED"/>
    <property type="match status" value="1"/>
</dbReference>
<dbReference type="InterPro" id="IPR051089">
    <property type="entry name" value="prtT"/>
</dbReference>
<feature type="compositionally biased region" description="Polar residues" evidence="7">
    <location>
        <begin position="86"/>
        <end position="102"/>
    </location>
</feature>
<keyword evidence="2" id="KW-0479">Metal-binding</keyword>
<dbReference type="PROSITE" id="PS50048">
    <property type="entry name" value="ZN2_CY6_FUNGAL_2"/>
    <property type="match status" value="1"/>
</dbReference>
<comment type="subcellular location">
    <subcellularLocation>
        <location evidence="1">Nucleus</location>
    </subcellularLocation>
</comment>
<evidence type="ECO:0000313" key="9">
    <source>
        <dbReference type="EMBL" id="QPH04395.1"/>
    </source>
</evidence>
<evidence type="ECO:0000256" key="3">
    <source>
        <dbReference type="ARBA" id="ARBA00023015"/>
    </source>
</evidence>
<feature type="compositionally biased region" description="Basic and acidic residues" evidence="7">
    <location>
        <begin position="221"/>
        <end position="247"/>
    </location>
</feature>
<evidence type="ECO:0000256" key="1">
    <source>
        <dbReference type="ARBA" id="ARBA00004123"/>
    </source>
</evidence>
<evidence type="ECO:0000259" key="8">
    <source>
        <dbReference type="PROSITE" id="PS50048"/>
    </source>
</evidence>
<dbReference type="GO" id="GO:0000981">
    <property type="term" value="F:DNA-binding transcription factor activity, RNA polymerase II-specific"/>
    <property type="evidence" value="ECO:0007669"/>
    <property type="project" value="InterPro"/>
</dbReference>
<dbReference type="Proteomes" id="UP000594364">
    <property type="component" value="Chromosome 4"/>
</dbReference>
<dbReference type="CDD" id="cd12148">
    <property type="entry name" value="fungal_TF_MHR"/>
    <property type="match status" value="1"/>
</dbReference>
<feature type="region of interest" description="Disordered" evidence="7">
    <location>
        <begin position="1"/>
        <end position="46"/>
    </location>
</feature>
<dbReference type="PROSITE" id="PS00463">
    <property type="entry name" value="ZN2_CY6_FUNGAL_1"/>
    <property type="match status" value="1"/>
</dbReference>
<dbReference type="InterPro" id="IPR007219">
    <property type="entry name" value="XnlR_reg_dom"/>
</dbReference>
<gene>
    <name evidence="9" type="ORF">C2857_001358</name>
</gene>
<evidence type="ECO:0000313" key="10">
    <source>
        <dbReference type="Proteomes" id="UP000594364"/>
    </source>
</evidence>
<feature type="region of interest" description="Disordered" evidence="7">
    <location>
        <begin position="73"/>
        <end position="131"/>
    </location>
</feature>
<keyword evidence="3" id="KW-0805">Transcription regulation</keyword>
<feature type="compositionally biased region" description="Polar residues" evidence="7">
    <location>
        <begin position="1"/>
        <end position="23"/>
    </location>
</feature>
<dbReference type="InterPro" id="IPR001138">
    <property type="entry name" value="Zn2Cys6_DnaBD"/>
</dbReference>
<dbReference type="SUPFAM" id="SSF57701">
    <property type="entry name" value="Zn2/Cys6 DNA-binding domain"/>
    <property type="match status" value="1"/>
</dbReference>
<dbReference type="CDD" id="cd00067">
    <property type="entry name" value="GAL4"/>
    <property type="match status" value="1"/>
</dbReference>
<name>A0A7S9KUE8_EPIFF</name>
<sequence length="796" mass="89491">MQFSCRGNKLTQNRRLVSNSSKQIGGIRLRRGKEKKKPILAGSSHHDERSMSFFKFKLDNAPLRSTPVAIASSYSPSPAAPDSQLKRSASSPHLSNGPSFQNPYAHHQQGLREGETTAPVPESDARLSLNDGRAKKRLAAEVPAVDLMFRPWSRKTAGARKSTSCFECKASKTRCEKVASGPGDSCSRCLRLSKQCVFDTKLAGSASPAAKSPAKPSAARKMKETPEMRRARKFQEPPESREPRWTRETWESKERREMREMREVRETRRESTPEKVRRIQAEASSAFAFLSGLTNQPTSRPLPSIENKQLDIKIDSLISRDVAQKVFHHFINTFVPKCPMVIFAPGTTHEYLRETKPLLFLSILSVASSVFCSLDQHKKLVLESKRALAERALVRGEKSLELVQALQVASLWYRAPDDYKQVNLTQLVHIMVTMAFDRGLDRVGVSQAASSGQEAWDRAEAQRAWLACFLLSASISLILRRPKMMGWTSDMDVYLAELQKAEVSPSDAFFCELVRTEQLCHTVEQQLLLSDRHRSASARDPVTIRMAQDFQSRIAGWNSCNLNHLQQALVDFGRFAGSLYAHEPAMHVNHNVDEFEAPFASKSLKTCTFISEKIDTPQFLMLRGIVTASHGMLNCFLGLPLVDMLTLSPHIYGGRVIYSLILLCKLYTAITISTRDVTNFILVDDLHLEEYLERLVIVAKDLLIRDERNALSRSFLVVEQLRNWYHGNRYGTSSMNTTSAPSSSGRGSDCQDHLNSNRRAAGHNLPFSTTPGCPPSDTESKYDWFLDDLFKVDTFN</sequence>
<feature type="compositionally biased region" description="Basic residues" evidence="7">
    <location>
        <begin position="28"/>
        <end position="38"/>
    </location>
</feature>
<keyword evidence="5" id="KW-0804">Transcription</keyword>
<keyword evidence="4" id="KW-0238">DNA-binding</keyword>
<feature type="compositionally biased region" description="Low complexity" evidence="7">
    <location>
        <begin position="735"/>
        <end position="744"/>
    </location>
</feature>
<feature type="domain" description="Zn(2)-C6 fungal-type" evidence="8">
    <location>
        <begin position="164"/>
        <end position="198"/>
    </location>
</feature>
<dbReference type="OrthoDB" id="8062037at2759"/>
<dbReference type="GO" id="GO:0008270">
    <property type="term" value="F:zinc ion binding"/>
    <property type="evidence" value="ECO:0007669"/>
    <property type="project" value="InterPro"/>
</dbReference>
<proteinExistence type="predicted"/>
<dbReference type="EMBL" id="CP031388">
    <property type="protein sequence ID" value="QPH04395.1"/>
    <property type="molecule type" value="Genomic_DNA"/>
</dbReference>
<feature type="region of interest" description="Disordered" evidence="7">
    <location>
        <begin position="204"/>
        <end position="247"/>
    </location>
</feature>
<dbReference type="Pfam" id="PF04082">
    <property type="entry name" value="Fungal_trans"/>
    <property type="match status" value="1"/>
</dbReference>
<dbReference type="AlphaFoldDB" id="A0A7S9KUE8"/>
<dbReference type="GO" id="GO:0000976">
    <property type="term" value="F:transcription cis-regulatory region binding"/>
    <property type="evidence" value="ECO:0007669"/>
    <property type="project" value="TreeGrafter"/>
</dbReference>
<evidence type="ECO:0000256" key="7">
    <source>
        <dbReference type="SAM" id="MobiDB-lite"/>
    </source>
</evidence>
<dbReference type="PANTHER" id="PTHR31845">
    <property type="entry name" value="FINGER DOMAIN PROTEIN, PUTATIVE-RELATED"/>
    <property type="match status" value="1"/>
</dbReference>
<evidence type="ECO:0000256" key="2">
    <source>
        <dbReference type="ARBA" id="ARBA00022723"/>
    </source>
</evidence>
<feature type="region of interest" description="Disordered" evidence="7">
    <location>
        <begin position="735"/>
        <end position="777"/>
    </location>
</feature>
<dbReference type="GO" id="GO:0005634">
    <property type="term" value="C:nucleus"/>
    <property type="evidence" value="ECO:0007669"/>
    <property type="project" value="UniProtKB-SubCell"/>
</dbReference>
<feature type="compositionally biased region" description="Low complexity" evidence="7">
    <location>
        <begin position="205"/>
        <end position="219"/>
    </location>
</feature>